<evidence type="ECO:0000313" key="1">
    <source>
        <dbReference type="EMBL" id="VVC88580.1"/>
    </source>
</evidence>
<feature type="non-terminal residue" evidence="1">
    <location>
        <position position="103"/>
    </location>
</feature>
<accession>A0A5E4PU04</accession>
<gene>
    <name evidence="1" type="ORF">LSINAPIS_LOCUS1919</name>
</gene>
<reference evidence="1 2" key="1">
    <citation type="submission" date="2017-07" db="EMBL/GenBank/DDBJ databases">
        <authorList>
            <person name="Talla V."/>
            <person name="Backstrom N."/>
        </authorList>
    </citation>
    <scope>NUCLEOTIDE SEQUENCE [LARGE SCALE GENOMIC DNA]</scope>
</reference>
<evidence type="ECO:0000313" key="2">
    <source>
        <dbReference type="Proteomes" id="UP000324832"/>
    </source>
</evidence>
<feature type="non-terminal residue" evidence="1">
    <location>
        <position position="1"/>
    </location>
</feature>
<protein>
    <submittedName>
        <fullName evidence="1">Uncharacterized protein</fullName>
    </submittedName>
</protein>
<dbReference type="AlphaFoldDB" id="A0A5E4PU04"/>
<dbReference type="Proteomes" id="UP000324832">
    <property type="component" value="Unassembled WGS sequence"/>
</dbReference>
<dbReference type="EMBL" id="FZQP02000354">
    <property type="protein sequence ID" value="VVC88580.1"/>
    <property type="molecule type" value="Genomic_DNA"/>
</dbReference>
<sequence>KIISKCEEVNTKIDGMVNALDTASIDLQNVNNKFMALSNSQFIESRVYDDDMVPDVTTEEVPKQVQPVDEFSKMQQCLNVFEAMHDSVMILDSDSSDDDDDEG</sequence>
<keyword evidence="2" id="KW-1185">Reference proteome</keyword>
<organism evidence="1 2">
    <name type="scientific">Leptidea sinapis</name>
    <dbReference type="NCBI Taxonomy" id="189913"/>
    <lineage>
        <taxon>Eukaryota</taxon>
        <taxon>Metazoa</taxon>
        <taxon>Ecdysozoa</taxon>
        <taxon>Arthropoda</taxon>
        <taxon>Hexapoda</taxon>
        <taxon>Insecta</taxon>
        <taxon>Pterygota</taxon>
        <taxon>Neoptera</taxon>
        <taxon>Endopterygota</taxon>
        <taxon>Lepidoptera</taxon>
        <taxon>Glossata</taxon>
        <taxon>Ditrysia</taxon>
        <taxon>Papilionoidea</taxon>
        <taxon>Pieridae</taxon>
        <taxon>Dismorphiinae</taxon>
        <taxon>Leptidea</taxon>
    </lineage>
</organism>
<proteinExistence type="predicted"/>
<name>A0A5E4PU04_9NEOP</name>